<evidence type="ECO:0000256" key="13">
    <source>
        <dbReference type="ARBA" id="ARBA00044999"/>
    </source>
</evidence>
<keyword evidence="17" id="KW-0031">Aminopeptidase</keyword>
<dbReference type="InterPro" id="IPR029058">
    <property type="entry name" value="AB_hydrolase_fold"/>
</dbReference>
<dbReference type="AlphaFoldDB" id="G3H7A3"/>
<evidence type="ECO:0000256" key="3">
    <source>
        <dbReference type="ARBA" id="ARBA00022475"/>
    </source>
</evidence>
<keyword evidence="17" id="KW-0645">Protease</keyword>
<evidence type="ECO:0000259" key="15">
    <source>
        <dbReference type="Pfam" id="PF00326"/>
    </source>
</evidence>
<dbReference type="Proteomes" id="UP000001075">
    <property type="component" value="Unassembled WGS sequence"/>
</dbReference>
<keyword evidence="17" id="KW-0378">Hydrolase</keyword>
<dbReference type="STRING" id="10029.G3H7A3"/>
<evidence type="ECO:0000259" key="16">
    <source>
        <dbReference type="Pfam" id="PF00930"/>
    </source>
</evidence>
<feature type="domain" description="Dipeptidylpeptidase IV N-terminal" evidence="16">
    <location>
        <begin position="271"/>
        <end position="472"/>
    </location>
</feature>
<dbReference type="MEROPS" id="S09.973"/>
<keyword evidence="9" id="KW-0325">Glycoprotein</keyword>
<comment type="subunit">
    <text evidence="14">Homodimer (in vitro). Interacts with KCND2. Identified in a complex with KCND2 and KCNIP2. Forms an octameric complex composed of four DPP6 subunits bound to the KCND2 tetramer. Interacts with KCND3; this interaction modulates the channel gating kinetics namely channel activation and inactivation kinetics and rate of recovery from inactivation.</text>
</comment>
<keyword evidence="5" id="KW-0735">Signal-anchor</keyword>
<sequence>MAKCCRLSPGGPTFSEVRVMTTESTICEERTVCRTVCGERIVSEERTVYEIRTVCEERTVCEKSTVCEERTDCEERTVCRERTVCEESIVCGKKIICEERTISEDTSLSQKKKVTVEDLFSEDFKIHDPEAKWISDKEFIYRERKGSVILRNVETNNSTVLIEGKKIESLRAIRYEISPDKEYALFSYNVEPIFIFENNIYYCAHVGKQAIRVVSTGKEGVVYNGLSDWLYEVMVFSIKFHSAQIRVFQVRCCKAKGSSRYEPSSSAPLTSQAGSENPSISLHVIGLSGPTHDLEMIPPDDPRMREYYITMVKWATSTKVAVTWLNRAQNVSILTLCDATTGVCTKNEEPVFSKDGRKFFFVRAIPQGGRGKFYHITVSSSQPNSSNDNIQSITSGDWDVTKILSYDEKRNKIYFLSTEDLPRRRQLYSANTVDDFNRQCLSCDLVENCTYFSASFSHNMDYFLLKCEGPRIQCVFTLTFPEIFDLEANEHVQKAINDRQMPKIEYRKIEIEDYSLPMQILKPATFTDTAHYPLLLVVMLKTYLFRDGTPGSQSVSERFEVTWETVLVSSHGAVVVKCDGRGSGFQGTKLLHEVRRRLGSLEEKDQMEAVRTMLKEQYIDKTRVAVFGKDYGGYLSTYILPAKGENQGQTFTCGSALSPITDFKLYASAFSERYLGLHGLDNRAYEMTKLAHRVSALEDQQFLIIHATADEKIHFQHTAELITQLIKGKANYSLQIYPDESHYFHSVALKQHLYRSIINFFVECFRIQDKLPPATAKEDEEED</sequence>
<dbReference type="PANTHER" id="PTHR11731">
    <property type="entry name" value="PROTEASE FAMILY S9B,C DIPEPTIDYL-PEPTIDASE IV-RELATED"/>
    <property type="match status" value="1"/>
</dbReference>
<evidence type="ECO:0000256" key="2">
    <source>
        <dbReference type="ARBA" id="ARBA00006150"/>
    </source>
</evidence>
<keyword evidence="3" id="KW-1003">Cell membrane</keyword>
<feature type="domain" description="Peptidase S9 prolyl oligopeptidase catalytic" evidence="15">
    <location>
        <begin position="561"/>
        <end position="766"/>
    </location>
</feature>
<keyword evidence="6" id="KW-1133">Transmembrane helix</keyword>
<dbReference type="GO" id="GO:1901379">
    <property type="term" value="P:regulation of potassium ion transmembrane transport"/>
    <property type="evidence" value="ECO:0007669"/>
    <property type="project" value="TreeGrafter"/>
</dbReference>
<comment type="subcellular location">
    <subcellularLocation>
        <location evidence="1">Cell membrane</location>
        <topology evidence="1">Single-pass type II membrane protein</topology>
    </subcellularLocation>
</comment>
<keyword evidence="8" id="KW-1015">Disulfide bond</keyword>
<dbReference type="GO" id="GO:0006508">
    <property type="term" value="P:proteolysis"/>
    <property type="evidence" value="ECO:0007669"/>
    <property type="project" value="InterPro"/>
</dbReference>
<dbReference type="SUPFAM" id="SSF82171">
    <property type="entry name" value="DPP6 N-terminal domain-like"/>
    <property type="match status" value="1"/>
</dbReference>
<evidence type="ECO:0000256" key="10">
    <source>
        <dbReference type="ARBA" id="ARBA00041991"/>
    </source>
</evidence>
<dbReference type="GO" id="GO:0004177">
    <property type="term" value="F:aminopeptidase activity"/>
    <property type="evidence" value="ECO:0007669"/>
    <property type="project" value="UniProtKB-KW"/>
</dbReference>
<evidence type="ECO:0000256" key="12">
    <source>
        <dbReference type="ARBA" id="ARBA00044990"/>
    </source>
</evidence>
<keyword evidence="7" id="KW-0472">Membrane</keyword>
<dbReference type="InterPro" id="IPR050278">
    <property type="entry name" value="Serine_Prot_S9B/DPPIV"/>
</dbReference>
<protein>
    <recommendedName>
        <fullName evidence="12">A-type potassium channel modulatory protein DPP6</fullName>
    </recommendedName>
    <alternativeName>
        <fullName evidence="13">Dipeptidyl aminopeptidase-like protein 6</fullName>
    </alternativeName>
    <alternativeName>
        <fullName evidence="11">Dipeptidyl peptidase 6</fullName>
    </alternativeName>
    <alternativeName>
        <fullName evidence="10">Dipeptidyl peptidase VI</fullName>
    </alternativeName>
</protein>
<organism evidence="17 18">
    <name type="scientific">Cricetulus griseus</name>
    <name type="common">Chinese hamster</name>
    <name type="synonym">Cricetulus barabensis griseus</name>
    <dbReference type="NCBI Taxonomy" id="10029"/>
    <lineage>
        <taxon>Eukaryota</taxon>
        <taxon>Metazoa</taxon>
        <taxon>Chordata</taxon>
        <taxon>Craniata</taxon>
        <taxon>Vertebrata</taxon>
        <taxon>Euteleostomi</taxon>
        <taxon>Mammalia</taxon>
        <taxon>Eutheria</taxon>
        <taxon>Euarchontoglires</taxon>
        <taxon>Glires</taxon>
        <taxon>Rodentia</taxon>
        <taxon>Myomorpha</taxon>
        <taxon>Muroidea</taxon>
        <taxon>Cricetidae</taxon>
        <taxon>Cricetinae</taxon>
        <taxon>Cricetulus</taxon>
    </lineage>
</organism>
<gene>
    <name evidence="17" type="ORF">I79_006233</name>
</gene>
<dbReference type="InterPro" id="IPR001375">
    <property type="entry name" value="Peptidase_S9_cat"/>
</dbReference>
<dbReference type="Gene3D" id="2.140.10.30">
    <property type="entry name" value="Dipeptidylpeptidase IV, N-terminal domain"/>
    <property type="match status" value="2"/>
</dbReference>
<comment type="similarity">
    <text evidence="2">Belongs to the peptidase S9B family.</text>
</comment>
<dbReference type="Pfam" id="PF00930">
    <property type="entry name" value="DPPIV_N"/>
    <property type="match status" value="2"/>
</dbReference>
<dbReference type="FunCoup" id="G3H7A3">
    <property type="interactions" value="209"/>
</dbReference>
<dbReference type="GO" id="GO:0015459">
    <property type="term" value="F:potassium channel regulator activity"/>
    <property type="evidence" value="ECO:0007669"/>
    <property type="project" value="TreeGrafter"/>
</dbReference>
<evidence type="ECO:0000256" key="11">
    <source>
        <dbReference type="ARBA" id="ARBA00042016"/>
    </source>
</evidence>
<evidence type="ECO:0000313" key="17">
    <source>
        <dbReference type="EMBL" id="EGW06037.1"/>
    </source>
</evidence>
<accession>G3H7A3</accession>
<feature type="domain" description="Dipeptidylpeptidase IV N-terminal" evidence="16">
    <location>
        <begin position="145"/>
        <end position="236"/>
    </location>
</feature>
<evidence type="ECO:0000256" key="14">
    <source>
        <dbReference type="ARBA" id="ARBA00046476"/>
    </source>
</evidence>
<dbReference type="Pfam" id="PF00326">
    <property type="entry name" value="Peptidase_S9"/>
    <property type="match status" value="1"/>
</dbReference>
<evidence type="ECO:0000256" key="6">
    <source>
        <dbReference type="ARBA" id="ARBA00022989"/>
    </source>
</evidence>
<evidence type="ECO:0000256" key="7">
    <source>
        <dbReference type="ARBA" id="ARBA00023136"/>
    </source>
</evidence>
<dbReference type="InterPro" id="IPR002469">
    <property type="entry name" value="Peptidase_S9B_N"/>
</dbReference>
<dbReference type="GO" id="GO:0008076">
    <property type="term" value="C:voltage-gated potassium channel complex"/>
    <property type="evidence" value="ECO:0007669"/>
    <property type="project" value="TreeGrafter"/>
</dbReference>
<evidence type="ECO:0000256" key="9">
    <source>
        <dbReference type="ARBA" id="ARBA00023180"/>
    </source>
</evidence>
<dbReference type="SUPFAM" id="SSF53474">
    <property type="entry name" value="alpha/beta-Hydrolases"/>
    <property type="match status" value="1"/>
</dbReference>
<evidence type="ECO:0000256" key="4">
    <source>
        <dbReference type="ARBA" id="ARBA00022692"/>
    </source>
</evidence>
<dbReference type="EMBL" id="JH000190">
    <property type="protein sequence ID" value="EGW06037.1"/>
    <property type="molecule type" value="Genomic_DNA"/>
</dbReference>
<dbReference type="GO" id="GO:0008236">
    <property type="term" value="F:serine-type peptidase activity"/>
    <property type="evidence" value="ECO:0007669"/>
    <property type="project" value="InterPro"/>
</dbReference>
<dbReference type="Gene3D" id="3.40.50.1820">
    <property type="entry name" value="alpha/beta hydrolase"/>
    <property type="match status" value="1"/>
</dbReference>
<dbReference type="PANTHER" id="PTHR11731:SF20">
    <property type="entry name" value="DIPEPTIDYL AMINOPEPTIDASE-LIKE PROTEIN 6"/>
    <property type="match status" value="1"/>
</dbReference>
<evidence type="ECO:0000256" key="8">
    <source>
        <dbReference type="ARBA" id="ARBA00023157"/>
    </source>
</evidence>
<dbReference type="InParanoid" id="G3H7A3"/>
<reference evidence="18" key="1">
    <citation type="journal article" date="2011" name="Nat. Biotechnol.">
        <title>The genomic sequence of the Chinese hamster ovary (CHO)-K1 cell line.</title>
        <authorList>
            <person name="Xu X."/>
            <person name="Nagarajan H."/>
            <person name="Lewis N.E."/>
            <person name="Pan S."/>
            <person name="Cai Z."/>
            <person name="Liu X."/>
            <person name="Chen W."/>
            <person name="Xie M."/>
            <person name="Wang W."/>
            <person name="Hammond S."/>
            <person name="Andersen M.R."/>
            <person name="Neff N."/>
            <person name="Passarelli B."/>
            <person name="Koh W."/>
            <person name="Fan H.C."/>
            <person name="Wang J."/>
            <person name="Gui Y."/>
            <person name="Lee K.H."/>
            <person name="Betenbaugh M.J."/>
            <person name="Quake S.R."/>
            <person name="Famili I."/>
            <person name="Palsson B.O."/>
            <person name="Wang J."/>
        </authorList>
    </citation>
    <scope>NUCLEOTIDE SEQUENCE [LARGE SCALE GENOMIC DNA]</scope>
    <source>
        <strain evidence="18">CHO K1 cell line</strain>
    </source>
</reference>
<evidence type="ECO:0000256" key="5">
    <source>
        <dbReference type="ARBA" id="ARBA00022968"/>
    </source>
</evidence>
<name>G3H7A3_CRIGR</name>
<evidence type="ECO:0000313" key="18">
    <source>
        <dbReference type="Proteomes" id="UP000001075"/>
    </source>
</evidence>
<evidence type="ECO:0000256" key="1">
    <source>
        <dbReference type="ARBA" id="ARBA00004401"/>
    </source>
</evidence>
<keyword evidence="4" id="KW-0812">Transmembrane</keyword>
<dbReference type="FunFam" id="3.40.50.1820:FF:000003">
    <property type="entry name" value="Dipeptidyl peptidase 4"/>
    <property type="match status" value="1"/>
</dbReference>
<proteinExistence type="inferred from homology"/>